<dbReference type="EMBL" id="JBHUDC010000008">
    <property type="protein sequence ID" value="MFD1515251.1"/>
    <property type="molecule type" value="Genomic_DNA"/>
</dbReference>
<accession>A0ABD6B0T1</accession>
<dbReference type="RefSeq" id="WP_250875172.1">
    <property type="nucleotide sequence ID" value="NZ_JALXFV010000008.1"/>
</dbReference>
<reference evidence="2 3" key="1">
    <citation type="journal article" date="2019" name="Int. J. Syst. Evol. Microbiol.">
        <title>The Global Catalogue of Microorganisms (GCM) 10K type strain sequencing project: providing services to taxonomists for standard genome sequencing and annotation.</title>
        <authorList>
            <consortium name="The Broad Institute Genomics Platform"/>
            <consortium name="The Broad Institute Genome Sequencing Center for Infectious Disease"/>
            <person name="Wu L."/>
            <person name="Ma J."/>
        </authorList>
    </citation>
    <scope>NUCLEOTIDE SEQUENCE [LARGE SCALE GENOMIC DNA]</scope>
    <source>
        <strain evidence="2 3">CGMCC 1.12563</strain>
    </source>
</reference>
<evidence type="ECO:0000256" key="1">
    <source>
        <dbReference type="SAM" id="Phobius"/>
    </source>
</evidence>
<protein>
    <recommendedName>
        <fullName evidence="4">DUF2964 family protein</fullName>
    </recommendedName>
</protein>
<feature type="transmembrane region" description="Helical" evidence="1">
    <location>
        <begin position="15"/>
        <end position="35"/>
    </location>
</feature>
<keyword evidence="1" id="KW-1133">Transmembrane helix</keyword>
<keyword evidence="1" id="KW-0472">Membrane</keyword>
<evidence type="ECO:0008006" key="4">
    <source>
        <dbReference type="Google" id="ProtNLM"/>
    </source>
</evidence>
<organism evidence="2 3">
    <name type="scientific">Halomarina rubra</name>
    <dbReference type="NCBI Taxonomy" id="2071873"/>
    <lineage>
        <taxon>Archaea</taxon>
        <taxon>Methanobacteriati</taxon>
        <taxon>Methanobacteriota</taxon>
        <taxon>Stenosarchaea group</taxon>
        <taxon>Halobacteria</taxon>
        <taxon>Halobacteriales</taxon>
        <taxon>Natronomonadaceae</taxon>
        <taxon>Halomarina</taxon>
    </lineage>
</organism>
<keyword evidence="3" id="KW-1185">Reference proteome</keyword>
<evidence type="ECO:0000313" key="2">
    <source>
        <dbReference type="EMBL" id="MFD1515251.1"/>
    </source>
</evidence>
<feature type="transmembrane region" description="Helical" evidence="1">
    <location>
        <begin position="41"/>
        <end position="62"/>
    </location>
</feature>
<name>A0ABD6B0T1_9EURY</name>
<keyword evidence="1" id="KW-0812">Transmembrane</keyword>
<proteinExistence type="predicted"/>
<evidence type="ECO:0000313" key="3">
    <source>
        <dbReference type="Proteomes" id="UP001597187"/>
    </source>
</evidence>
<comment type="caution">
    <text evidence="2">The sequence shown here is derived from an EMBL/GenBank/DDBJ whole genome shotgun (WGS) entry which is preliminary data.</text>
</comment>
<dbReference type="AlphaFoldDB" id="A0ABD6B0T1"/>
<gene>
    <name evidence="2" type="ORF">ACFSBT_18375</name>
</gene>
<dbReference type="Proteomes" id="UP001597187">
    <property type="component" value="Unassembled WGS sequence"/>
</dbReference>
<sequence length="73" mass="7770">MVGPMTSEERMRMTLWLKLSFVVLIGFSAGLITLLGDTTLLETALVTGVGLVFGALVVRVVFPGTGETKQSGR</sequence>